<organism evidence="2 3">
    <name type="scientific">Tetragonisca angustula</name>
    <dbReference type="NCBI Taxonomy" id="166442"/>
    <lineage>
        <taxon>Eukaryota</taxon>
        <taxon>Metazoa</taxon>
        <taxon>Ecdysozoa</taxon>
        <taxon>Arthropoda</taxon>
        <taxon>Hexapoda</taxon>
        <taxon>Insecta</taxon>
        <taxon>Pterygota</taxon>
        <taxon>Neoptera</taxon>
        <taxon>Endopterygota</taxon>
        <taxon>Hymenoptera</taxon>
        <taxon>Apocrita</taxon>
        <taxon>Aculeata</taxon>
        <taxon>Apoidea</taxon>
        <taxon>Anthophila</taxon>
        <taxon>Apidae</taxon>
        <taxon>Tetragonisca</taxon>
    </lineage>
</organism>
<dbReference type="Gene3D" id="3.30.420.10">
    <property type="entry name" value="Ribonuclease H-like superfamily/Ribonuclease H"/>
    <property type="match status" value="1"/>
</dbReference>
<dbReference type="GO" id="GO:0003676">
    <property type="term" value="F:nucleic acid binding"/>
    <property type="evidence" value="ECO:0007669"/>
    <property type="project" value="InterPro"/>
</dbReference>
<reference evidence="2 3" key="1">
    <citation type="submission" date="2024-05" db="EMBL/GenBank/DDBJ databases">
        <title>The nuclear and mitochondrial genome assemblies of Tetragonisca angustula (Apidae: Meliponini), a tiny yet remarkable pollinator in the Neotropics.</title>
        <authorList>
            <person name="Ferrari R."/>
            <person name="Ricardo P.C."/>
            <person name="Dias F.C."/>
            <person name="Araujo N.S."/>
            <person name="Soares D.O."/>
            <person name="Zhou Q.-S."/>
            <person name="Zhu C.-D."/>
            <person name="Coutinho L."/>
            <person name="Airas M.C."/>
            <person name="Batista T.M."/>
        </authorList>
    </citation>
    <scope>NUCLEOTIDE SEQUENCE [LARGE SCALE GENOMIC DNA]</scope>
    <source>
        <strain evidence="2">ASF017062</strain>
        <tissue evidence="2">Abdomen</tissue>
    </source>
</reference>
<dbReference type="EMBL" id="JAWNGG020000210">
    <property type="protein sequence ID" value="KAK9296546.1"/>
    <property type="molecule type" value="Genomic_DNA"/>
</dbReference>
<dbReference type="InterPro" id="IPR012337">
    <property type="entry name" value="RNaseH-like_sf"/>
</dbReference>
<dbReference type="PROSITE" id="PS50879">
    <property type="entry name" value="RNASE_H_1"/>
    <property type="match status" value="1"/>
</dbReference>
<evidence type="ECO:0000259" key="1">
    <source>
        <dbReference type="PROSITE" id="PS50879"/>
    </source>
</evidence>
<name>A0AAW0ZIB3_9HYME</name>
<evidence type="ECO:0000313" key="3">
    <source>
        <dbReference type="Proteomes" id="UP001432146"/>
    </source>
</evidence>
<dbReference type="SUPFAM" id="SSF53098">
    <property type="entry name" value="Ribonuclease H-like"/>
    <property type="match status" value="1"/>
</dbReference>
<dbReference type="InterPro" id="IPR036397">
    <property type="entry name" value="RNaseH_sf"/>
</dbReference>
<sequence>MAYSCDNNRVVFMWIPSHCCIKENELADKLAKKAAQRVHDPRFGVSCSDFEEIVQEKNVGKHNKFIGNRILY</sequence>
<protein>
    <recommendedName>
        <fullName evidence="1">RNase H type-1 domain-containing protein</fullName>
    </recommendedName>
</protein>
<dbReference type="InterPro" id="IPR002156">
    <property type="entry name" value="RNaseH_domain"/>
</dbReference>
<dbReference type="Proteomes" id="UP001432146">
    <property type="component" value="Unassembled WGS sequence"/>
</dbReference>
<comment type="caution">
    <text evidence="2">The sequence shown here is derived from an EMBL/GenBank/DDBJ whole genome shotgun (WGS) entry which is preliminary data.</text>
</comment>
<gene>
    <name evidence="2" type="ORF">QLX08_009495</name>
</gene>
<dbReference type="GO" id="GO:0004523">
    <property type="term" value="F:RNA-DNA hybrid ribonuclease activity"/>
    <property type="evidence" value="ECO:0007669"/>
    <property type="project" value="InterPro"/>
</dbReference>
<feature type="domain" description="RNase H type-1" evidence="1">
    <location>
        <begin position="1"/>
        <end position="36"/>
    </location>
</feature>
<accession>A0AAW0ZIB3</accession>
<evidence type="ECO:0000313" key="2">
    <source>
        <dbReference type="EMBL" id="KAK9296546.1"/>
    </source>
</evidence>
<proteinExistence type="predicted"/>
<dbReference type="AlphaFoldDB" id="A0AAW0ZIB3"/>
<keyword evidence="3" id="KW-1185">Reference proteome</keyword>